<evidence type="ECO:0000256" key="1">
    <source>
        <dbReference type="SAM" id="MobiDB-lite"/>
    </source>
</evidence>
<dbReference type="AlphaFoldDB" id="A0A915ENX5"/>
<feature type="compositionally biased region" description="Polar residues" evidence="1">
    <location>
        <begin position="46"/>
        <end position="63"/>
    </location>
</feature>
<reference evidence="3" key="1">
    <citation type="submission" date="2022-11" db="UniProtKB">
        <authorList>
            <consortium name="WormBaseParasite"/>
        </authorList>
    </citation>
    <scope>IDENTIFICATION</scope>
</reference>
<protein>
    <submittedName>
        <fullName evidence="3">Uncharacterized protein</fullName>
    </submittedName>
</protein>
<feature type="region of interest" description="Disordered" evidence="1">
    <location>
        <begin position="46"/>
        <end position="81"/>
    </location>
</feature>
<organism evidence="2 3">
    <name type="scientific">Ditylenchus dipsaci</name>
    <dbReference type="NCBI Taxonomy" id="166011"/>
    <lineage>
        <taxon>Eukaryota</taxon>
        <taxon>Metazoa</taxon>
        <taxon>Ecdysozoa</taxon>
        <taxon>Nematoda</taxon>
        <taxon>Chromadorea</taxon>
        <taxon>Rhabditida</taxon>
        <taxon>Tylenchina</taxon>
        <taxon>Tylenchomorpha</taxon>
        <taxon>Sphaerularioidea</taxon>
        <taxon>Anguinidae</taxon>
        <taxon>Anguininae</taxon>
        <taxon>Ditylenchus</taxon>
    </lineage>
</organism>
<dbReference type="WBParaSite" id="jg8827">
    <property type="protein sequence ID" value="jg8827"/>
    <property type="gene ID" value="jg8827"/>
</dbReference>
<evidence type="ECO:0000313" key="2">
    <source>
        <dbReference type="Proteomes" id="UP000887574"/>
    </source>
</evidence>
<evidence type="ECO:0000313" key="3">
    <source>
        <dbReference type="WBParaSite" id="jg8827"/>
    </source>
</evidence>
<accession>A0A915ENX5</accession>
<keyword evidence="2" id="KW-1185">Reference proteome</keyword>
<name>A0A915ENX5_9BILA</name>
<sequence>MEWPQHHHRHTPNTQFEAGDQKKMVRRHNLSMHSITTTNYVNTIPTIQDAGNSSSTDTISTDGETPVKPPHANGFTLGQED</sequence>
<proteinExistence type="predicted"/>
<feature type="compositionally biased region" description="Basic residues" evidence="1">
    <location>
        <begin position="1"/>
        <end position="11"/>
    </location>
</feature>
<dbReference type="Proteomes" id="UP000887574">
    <property type="component" value="Unplaced"/>
</dbReference>
<feature type="region of interest" description="Disordered" evidence="1">
    <location>
        <begin position="1"/>
        <end position="22"/>
    </location>
</feature>